<evidence type="ECO:0000313" key="2">
    <source>
        <dbReference type="Proteomes" id="UP001150924"/>
    </source>
</evidence>
<organism evidence="1 2">
    <name type="scientific">Nannocystis pusilla</name>
    <dbReference type="NCBI Taxonomy" id="889268"/>
    <lineage>
        <taxon>Bacteria</taxon>
        <taxon>Pseudomonadati</taxon>
        <taxon>Myxococcota</taxon>
        <taxon>Polyangia</taxon>
        <taxon>Nannocystales</taxon>
        <taxon>Nannocystaceae</taxon>
        <taxon>Nannocystis</taxon>
    </lineage>
</organism>
<name>A0A9X3ENK9_9BACT</name>
<protein>
    <recommendedName>
        <fullName evidence="3">Polymer-forming cytoskeletal protein</fullName>
    </recommendedName>
</protein>
<proteinExistence type="predicted"/>
<sequence>MPKPVVISEAELDHRHGTFARLASGGRYGCACAVYDGDVTIEGDAWLSDEHWSQLQLAAAPDDIGTIVVTGSLTVRGDLCVSDRLMCAVVLGDLVARELAIFETEFYVGGDLRVDRLRDRDEYLTVAGARRVAEPDVDPDDED</sequence>
<evidence type="ECO:0000313" key="1">
    <source>
        <dbReference type="EMBL" id="MCY1007025.1"/>
    </source>
</evidence>
<reference evidence="1" key="1">
    <citation type="submission" date="2022-11" db="EMBL/GenBank/DDBJ databases">
        <title>Minimal conservation of predation-associated metabolite biosynthetic gene clusters underscores biosynthetic potential of Myxococcota including descriptions for ten novel species: Archangium lansinium sp. nov., Myxococcus landrumus sp. nov., Nannocystis bai.</title>
        <authorList>
            <person name="Ahearne A."/>
            <person name="Stevens C."/>
            <person name="Phillips K."/>
        </authorList>
    </citation>
    <scope>NUCLEOTIDE SEQUENCE</scope>
    <source>
        <strain evidence="1">Na p29</strain>
    </source>
</reference>
<evidence type="ECO:0008006" key="3">
    <source>
        <dbReference type="Google" id="ProtNLM"/>
    </source>
</evidence>
<accession>A0A9X3ENK9</accession>
<comment type="caution">
    <text evidence="1">The sequence shown here is derived from an EMBL/GenBank/DDBJ whole genome shotgun (WGS) entry which is preliminary data.</text>
</comment>
<keyword evidence="2" id="KW-1185">Reference proteome</keyword>
<gene>
    <name evidence="1" type="ORF">OV079_15960</name>
</gene>
<dbReference type="RefSeq" id="WP_267769527.1">
    <property type="nucleotide sequence ID" value="NZ_JAPNKE010000002.1"/>
</dbReference>
<dbReference type="AlphaFoldDB" id="A0A9X3ENK9"/>
<dbReference type="EMBL" id="JAPNKE010000002">
    <property type="protein sequence ID" value="MCY1007025.1"/>
    <property type="molecule type" value="Genomic_DNA"/>
</dbReference>
<dbReference type="Proteomes" id="UP001150924">
    <property type="component" value="Unassembled WGS sequence"/>
</dbReference>